<evidence type="ECO:0000256" key="2">
    <source>
        <dbReference type="ARBA" id="ARBA00006484"/>
    </source>
</evidence>
<reference evidence="10" key="1">
    <citation type="submission" date="2016-10" db="EMBL/GenBank/DDBJ databases">
        <authorList>
            <person name="Varghese N."/>
            <person name="Submissions S."/>
        </authorList>
    </citation>
    <scope>NUCLEOTIDE SEQUENCE [LARGE SCALE GENOMIC DNA]</scope>
    <source>
        <strain evidence="10">LMG 2223</strain>
    </source>
</reference>
<feature type="domain" description="AMP-dependent synthetase/ligase" evidence="8">
    <location>
        <begin position="262"/>
        <end position="636"/>
    </location>
</feature>
<dbReference type="RefSeq" id="WP_084378811.1">
    <property type="nucleotide sequence ID" value="NZ_UYXW01000009.1"/>
</dbReference>
<dbReference type="InterPro" id="IPR020904">
    <property type="entry name" value="Sc_DH/Rdtase_CS"/>
</dbReference>
<sequence>MTTLTGKTALVTGSTSGIGLGIALSLAKAGADLILNGFGDARAVIAEVEAFGGKVGHHPADVSDPTQIADMIAYAEREFGGVDILVNNAGIQHVAAVEDFPLERWDAIIAINLSSVFHSTRLTLPGMKRKGWGRIINIASVHGQVGSVGKAAYVAAKHGVIGLTKVVGLETAGSPVTCNAICPGWVLTPLVQKQIDERIASGVDPQQAQHDLLAEKQPSLEFVTPPQLGELVLFLCSEAGSQVRGARWFPGATLNFAEHLLRRRDEHTAVVAIAEDGQREQLTYAELARHVAGLQRSLRAAGVGCGDRVAACMPNTWQTLVGMLATTSLGAIWSCSSPDFGTQGVIDRFGQIEPKVLITCAGYRYAGKLIDQSAKLNEILARLPSLEQLIIVPYARPAARIDDYQTQANVALWDHFYSAGGEPEFVAVPFDHPLYILYSSGTTGVPKCIIHGTGGVLLTHLKEHGLHADLSRDDCLFYYTTCGWMMWNWLVSVLAIGATAVLYDGSPFHPGPERLMDLIDQEQISIFGTSPKFLTTLEKAGLQPRLSHHLSSLKGLISTGSPLSPQSYDYVYREIKQELCLSSMSGGTDIVSCFVIGNPVLPVRRGEMQCKSLAMAIEVWDDQGQPLIGEKGELVCTRHFPAMPIGLWNDPQQEKLRASYFKLFPGVWAQGDYAEQRPDGSLLIHGRSDAVLNPGGVRIGTAEIYRQVEKVPQVLESLAIGQRWQDDVRVVLFVRLQDGVALDAALERQIRDVIRANTTPRHVPAKILGVTDIPRTISGKIVELAVRNVVHGETVKNTDALANPEALEQFRNRPELA</sequence>
<keyword evidence="3" id="KW-0596">Phosphopantetheine</keyword>
<dbReference type="PRINTS" id="PR00080">
    <property type="entry name" value="SDRFAMILY"/>
</dbReference>
<dbReference type="PANTHER" id="PTHR42921:SF1">
    <property type="entry name" value="ACETOACETYL-COA SYNTHETASE"/>
    <property type="match status" value="1"/>
</dbReference>
<dbReference type="InterPro" id="IPR036291">
    <property type="entry name" value="NAD(P)-bd_dom_sf"/>
</dbReference>
<evidence type="ECO:0000256" key="6">
    <source>
        <dbReference type="ARBA" id="ARBA00022741"/>
    </source>
</evidence>
<keyword evidence="7" id="KW-0067">ATP-binding</keyword>
<dbReference type="SUPFAM" id="SSF51735">
    <property type="entry name" value="NAD(P)-binding Rossmann-fold domains"/>
    <property type="match status" value="1"/>
</dbReference>
<organism evidence="9 10">
    <name type="scientific">Pseudomonas mucidolens</name>
    <dbReference type="NCBI Taxonomy" id="46679"/>
    <lineage>
        <taxon>Bacteria</taxon>
        <taxon>Pseudomonadati</taxon>
        <taxon>Pseudomonadota</taxon>
        <taxon>Gammaproteobacteria</taxon>
        <taxon>Pseudomonadales</taxon>
        <taxon>Pseudomonadaceae</taxon>
        <taxon>Pseudomonas</taxon>
    </lineage>
</organism>
<dbReference type="InterPro" id="IPR002347">
    <property type="entry name" value="SDR_fam"/>
</dbReference>
<keyword evidence="5" id="KW-0436">Ligase</keyword>
<evidence type="ECO:0000313" key="10">
    <source>
        <dbReference type="Proteomes" id="UP000198600"/>
    </source>
</evidence>
<dbReference type="GO" id="GO:0005524">
    <property type="term" value="F:ATP binding"/>
    <property type="evidence" value="ECO:0007669"/>
    <property type="project" value="UniProtKB-KW"/>
</dbReference>
<dbReference type="Pfam" id="PF00501">
    <property type="entry name" value="AMP-binding"/>
    <property type="match status" value="1"/>
</dbReference>
<keyword evidence="10" id="KW-1185">Reference proteome</keyword>
<dbReference type="GO" id="GO:0030729">
    <property type="term" value="F:acetoacetate-CoA ligase activity"/>
    <property type="evidence" value="ECO:0007669"/>
    <property type="project" value="InterPro"/>
</dbReference>
<dbReference type="InterPro" id="IPR005914">
    <property type="entry name" value="Acac_CoA_synth"/>
</dbReference>
<dbReference type="OrthoDB" id="9803968at2"/>
<gene>
    <name evidence="9" type="ORF">SAMN05216202_2581</name>
</gene>
<dbReference type="InterPro" id="IPR000873">
    <property type="entry name" value="AMP-dep_synth/lig_dom"/>
</dbReference>
<dbReference type="InterPro" id="IPR011294">
    <property type="entry name" value="3-OHbutyrate_DH"/>
</dbReference>
<evidence type="ECO:0000259" key="8">
    <source>
        <dbReference type="Pfam" id="PF00501"/>
    </source>
</evidence>
<dbReference type="SUPFAM" id="SSF56801">
    <property type="entry name" value="Acetyl-CoA synthetase-like"/>
    <property type="match status" value="1"/>
</dbReference>
<dbReference type="Gene3D" id="3.40.50.720">
    <property type="entry name" value="NAD(P)-binding Rossmann-like Domain"/>
    <property type="match status" value="1"/>
</dbReference>
<dbReference type="CDD" id="cd05943">
    <property type="entry name" value="AACS"/>
    <property type="match status" value="1"/>
</dbReference>
<dbReference type="EMBL" id="LT629802">
    <property type="protein sequence ID" value="SDU97890.1"/>
    <property type="molecule type" value="Genomic_DNA"/>
</dbReference>
<dbReference type="InterPro" id="IPR045851">
    <property type="entry name" value="AMP-bd_C_sf"/>
</dbReference>
<dbReference type="NCBIfam" id="TIGR01963">
    <property type="entry name" value="PHB_DH"/>
    <property type="match status" value="1"/>
</dbReference>
<comment type="similarity">
    <text evidence="1">Belongs to the ATP-dependent AMP-binding enzyme family.</text>
</comment>
<evidence type="ECO:0000256" key="4">
    <source>
        <dbReference type="ARBA" id="ARBA00022553"/>
    </source>
</evidence>
<dbReference type="STRING" id="46679.SAMN05216202_2581"/>
<dbReference type="NCBIfam" id="NF002937">
    <property type="entry name" value="PRK03584.1"/>
    <property type="match status" value="1"/>
</dbReference>
<dbReference type="InterPro" id="IPR042099">
    <property type="entry name" value="ANL_N_sf"/>
</dbReference>
<evidence type="ECO:0000256" key="5">
    <source>
        <dbReference type="ARBA" id="ARBA00022598"/>
    </source>
</evidence>
<dbReference type="Gene3D" id="3.40.50.12780">
    <property type="entry name" value="N-terminal domain of ligase-like"/>
    <property type="match status" value="1"/>
</dbReference>
<keyword evidence="6" id="KW-0547">Nucleotide-binding</keyword>
<dbReference type="PANTHER" id="PTHR42921">
    <property type="entry name" value="ACETOACETYL-COA SYNTHETASE"/>
    <property type="match status" value="1"/>
</dbReference>
<evidence type="ECO:0000256" key="1">
    <source>
        <dbReference type="ARBA" id="ARBA00006432"/>
    </source>
</evidence>
<evidence type="ECO:0000256" key="3">
    <source>
        <dbReference type="ARBA" id="ARBA00022450"/>
    </source>
</evidence>
<accession>A0A1H2MXK0</accession>
<dbReference type="PROSITE" id="PS00061">
    <property type="entry name" value="ADH_SHORT"/>
    <property type="match status" value="1"/>
</dbReference>
<dbReference type="CDD" id="cd08940">
    <property type="entry name" value="HBDH_SDR_c"/>
    <property type="match status" value="1"/>
</dbReference>
<dbReference type="PROSITE" id="PS00455">
    <property type="entry name" value="AMP_BINDING"/>
    <property type="match status" value="1"/>
</dbReference>
<dbReference type="NCBIfam" id="NF009093">
    <property type="entry name" value="PRK12429.1"/>
    <property type="match status" value="1"/>
</dbReference>
<dbReference type="Proteomes" id="UP000198600">
    <property type="component" value="Chromosome I"/>
</dbReference>
<evidence type="ECO:0000313" key="9">
    <source>
        <dbReference type="EMBL" id="SDU97890.1"/>
    </source>
</evidence>
<dbReference type="FunFam" id="3.40.50.720:FF:000084">
    <property type="entry name" value="Short-chain dehydrogenase reductase"/>
    <property type="match status" value="1"/>
</dbReference>
<comment type="similarity">
    <text evidence="2">Belongs to the short-chain dehydrogenases/reductases (SDR) family.</text>
</comment>
<name>A0A1H2MXK0_9PSED</name>
<evidence type="ECO:0000256" key="7">
    <source>
        <dbReference type="ARBA" id="ARBA00022840"/>
    </source>
</evidence>
<keyword evidence="4" id="KW-0597">Phosphoprotein</keyword>
<dbReference type="PRINTS" id="PR00081">
    <property type="entry name" value="GDHRDH"/>
</dbReference>
<dbReference type="Gene3D" id="3.30.300.30">
    <property type="match status" value="1"/>
</dbReference>
<protein>
    <submittedName>
        <fullName evidence="9">Acetoacetyl-CoA synthetase</fullName>
    </submittedName>
</protein>
<dbReference type="GO" id="GO:0003858">
    <property type="term" value="F:3-hydroxybutyrate dehydrogenase activity"/>
    <property type="evidence" value="ECO:0007669"/>
    <property type="project" value="InterPro"/>
</dbReference>
<dbReference type="AlphaFoldDB" id="A0A1H2MXK0"/>
<dbReference type="GO" id="GO:0006629">
    <property type="term" value="P:lipid metabolic process"/>
    <property type="evidence" value="ECO:0007669"/>
    <property type="project" value="InterPro"/>
</dbReference>
<dbReference type="NCBIfam" id="TIGR01217">
    <property type="entry name" value="ac_ac_CoA_syn"/>
    <property type="match status" value="1"/>
</dbReference>
<dbReference type="InterPro" id="IPR020845">
    <property type="entry name" value="AMP-binding_CS"/>
</dbReference>
<proteinExistence type="inferred from homology"/>
<dbReference type="Pfam" id="PF00106">
    <property type="entry name" value="adh_short"/>
    <property type="match status" value="1"/>
</dbReference>